<comment type="caution">
    <text evidence="13">The sequence shown here is derived from an EMBL/GenBank/DDBJ whole genome shotgun (WGS) entry which is preliminary data.</text>
</comment>
<keyword evidence="7" id="KW-0804">Transcription</keyword>
<dbReference type="EMBL" id="JANIIK010000111">
    <property type="protein sequence ID" value="KAJ3595321.1"/>
    <property type="molecule type" value="Genomic_DNA"/>
</dbReference>
<evidence type="ECO:0000256" key="11">
    <source>
        <dbReference type="SAM" id="MobiDB-lite"/>
    </source>
</evidence>
<dbReference type="Proteomes" id="UP001148018">
    <property type="component" value="Unassembled WGS sequence"/>
</dbReference>
<dbReference type="GO" id="GO:0000981">
    <property type="term" value="F:DNA-binding transcription factor activity, RNA polymerase II-specific"/>
    <property type="evidence" value="ECO:0007669"/>
    <property type="project" value="TreeGrafter"/>
</dbReference>
<evidence type="ECO:0000256" key="10">
    <source>
        <dbReference type="RuleBase" id="RU000682"/>
    </source>
</evidence>
<feature type="compositionally biased region" description="Low complexity" evidence="11">
    <location>
        <begin position="517"/>
        <end position="560"/>
    </location>
</feature>
<evidence type="ECO:0000256" key="3">
    <source>
        <dbReference type="ARBA" id="ARBA00022737"/>
    </source>
</evidence>
<evidence type="ECO:0000256" key="8">
    <source>
        <dbReference type="ARBA" id="ARBA00023242"/>
    </source>
</evidence>
<evidence type="ECO:0000256" key="1">
    <source>
        <dbReference type="ARBA" id="ARBA00004123"/>
    </source>
</evidence>
<feature type="region of interest" description="Disordered" evidence="11">
    <location>
        <begin position="195"/>
        <end position="220"/>
    </location>
</feature>
<feature type="compositionally biased region" description="Polar residues" evidence="11">
    <location>
        <begin position="195"/>
        <end position="206"/>
    </location>
</feature>
<evidence type="ECO:0000256" key="9">
    <source>
        <dbReference type="PROSITE-ProRule" id="PRU00108"/>
    </source>
</evidence>
<evidence type="ECO:0000256" key="7">
    <source>
        <dbReference type="ARBA" id="ARBA00023163"/>
    </source>
</evidence>
<dbReference type="GO" id="GO:0003677">
    <property type="term" value="F:DNA binding"/>
    <property type="evidence" value="ECO:0007669"/>
    <property type="project" value="UniProtKB-UniRule"/>
</dbReference>
<feature type="region of interest" description="Disordered" evidence="11">
    <location>
        <begin position="794"/>
        <end position="837"/>
    </location>
</feature>
<feature type="compositionally biased region" description="Low complexity" evidence="11">
    <location>
        <begin position="671"/>
        <end position="714"/>
    </location>
</feature>
<reference evidence="13" key="1">
    <citation type="submission" date="2022-07" db="EMBL/GenBank/DDBJ databases">
        <title>Chromosome-level genome of Muraenolepis orangiensis.</title>
        <authorList>
            <person name="Kim J."/>
        </authorList>
    </citation>
    <scope>NUCLEOTIDE SEQUENCE</scope>
    <source>
        <strain evidence="13">KU_S4_2022</strain>
        <tissue evidence="13">Muscle</tissue>
    </source>
</reference>
<dbReference type="PROSITE" id="PS50071">
    <property type="entry name" value="HOMEOBOX_2"/>
    <property type="match status" value="3"/>
</dbReference>
<keyword evidence="2" id="KW-0597">Phosphoprotein</keyword>
<keyword evidence="3" id="KW-0677">Repeat</keyword>
<keyword evidence="14" id="KW-1185">Reference proteome</keyword>
<dbReference type="SMART" id="SM00389">
    <property type="entry name" value="HOX"/>
    <property type="match status" value="3"/>
</dbReference>
<dbReference type="OrthoDB" id="6159439at2759"/>
<dbReference type="PANTHER" id="PTHR15467:SF10">
    <property type="entry name" value="HOMEOBOX AND LEUCINE ZIPPER ENCODING B-RELATED"/>
    <property type="match status" value="1"/>
</dbReference>
<keyword evidence="4" id="KW-0805">Transcription regulation</keyword>
<dbReference type="SUPFAM" id="SSF46689">
    <property type="entry name" value="Homeodomain-like"/>
    <property type="match status" value="3"/>
</dbReference>
<dbReference type="CDD" id="cd00086">
    <property type="entry name" value="homeodomain"/>
    <property type="match status" value="3"/>
</dbReference>
<dbReference type="Pfam" id="PF11569">
    <property type="entry name" value="Homez"/>
    <property type="match status" value="1"/>
</dbReference>
<keyword evidence="6 9" id="KW-0371">Homeobox</keyword>
<feature type="compositionally biased region" description="Low complexity" evidence="11">
    <location>
        <begin position="581"/>
        <end position="626"/>
    </location>
</feature>
<evidence type="ECO:0000256" key="6">
    <source>
        <dbReference type="ARBA" id="ARBA00023155"/>
    </source>
</evidence>
<dbReference type="Gene3D" id="1.10.10.60">
    <property type="entry name" value="Homeodomain-like"/>
    <property type="match status" value="4"/>
</dbReference>
<sequence>MSLMAAPIELKGRKGAAIHTKEPYEVTVVTKTQGQEKHKVCRATKDVHISADSDDNDEDNKGVASFSTNHNSVVCLPLVSEGLKLVWTQADQTRELDAIPELVQAFNLFPYPTSREVSALARACALPLDKVKVWFMVQRIKYGISWASEEIEETRRKLSVPELAGDCVKVKNAESPAKGKRKSYEAIIMVDSDNSNEIEGARSTSMPPKKKSLYESPDSYKPARQAVPCFKSSLPPPQDSYYYRPPVDTPATVAADVSLDLSIESSTQQQQQQRRHGRYKKSKAQLAILRISFLRENWPTEVELRRLQEETGLSRNDIRKWFSDSRYQLRVGRGALSATQNYPHPAVAEKQGGLQQLQPLPLVSQKTHQQQNGMTAPEVTRGNGIKDSHFFRTFLTNSLEAFGERVVEAEEEAAEKEASSNADHLAEDESITIEEKPLQLTKTTKTEQTLQKTEQTTQKTEQTTQKTEQTTQKTEQTTQKTGQTLQKTEQTTQKTEQTTQKTEQTTQKTEQTRQKTEQTTQETEQSPPITEQTPPITEQTPQKTEQTPQKTEQTPQKPEQIIQKPEQTIQKPEQTIQKPEQTIQKTAQTIQKPEQTIQKTALTTQKTALTTQKTALTTPKTALTTQKTEKTTHKIVRSPQKIEPTPPPQMEKALKPSSCPSPASSPPPTASPTKRLSNSVGTSKKSSRSTKTGSPPTALPLSRGSGSSSASSSPVLTPAGRPRKTKEQLDVLKQHFLSCQWPKSEDYTELVKLTGLPRADVIQWFGDTRYAVKNGQLRWVQGVREQFLAELATQQSNSGVSNGAVATPRGGGGSRKRKSNPANGTAGNTDTPNIQPLEAYYQSTGILQEKDLDSLCKRSRMSYQQVRDWFASQESDVTKQESDATD</sequence>
<feature type="compositionally biased region" description="Low complexity" evidence="11">
    <location>
        <begin position="438"/>
        <end position="509"/>
    </location>
</feature>
<organism evidence="13 14">
    <name type="scientific">Muraenolepis orangiensis</name>
    <name type="common">Patagonian moray cod</name>
    <dbReference type="NCBI Taxonomy" id="630683"/>
    <lineage>
        <taxon>Eukaryota</taxon>
        <taxon>Metazoa</taxon>
        <taxon>Chordata</taxon>
        <taxon>Craniata</taxon>
        <taxon>Vertebrata</taxon>
        <taxon>Euteleostomi</taxon>
        <taxon>Actinopterygii</taxon>
        <taxon>Neopterygii</taxon>
        <taxon>Teleostei</taxon>
        <taxon>Neoteleostei</taxon>
        <taxon>Acanthomorphata</taxon>
        <taxon>Zeiogadaria</taxon>
        <taxon>Gadariae</taxon>
        <taxon>Gadiformes</taxon>
        <taxon>Muraenolepidoidei</taxon>
        <taxon>Muraenolepididae</taxon>
        <taxon>Muraenolepis</taxon>
    </lineage>
</organism>
<comment type="subcellular location">
    <subcellularLocation>
        <location evidence="1 9 10">Nucleus</location>
    </subcellularLocation>
</comment>
<feature type="domain" description="Homeobox" evidence="12">
    <location>
        <begin position="101"/>
        <end position="145"/>
    </location>
</feature>
<keyword evidence="5 9" id="KW-0238">DNA-binding</keyword>
<feature type="compositionally biased region" description="Polar residues" evidence="11">
    <location>
        <begin position="820"/>
        <end position="834"/>
    </location>
</feature>
<dbReference type="GO" id="GO:0005634">
    <property type="term" value="C:nucleus"/>
    <property type="evidence" value="ECO:0007669"/>
    <property type="project" value="UniProtKB-SubCell"/>
</dbReference>
<evidence type="ECO:0000256" key="2">
    <source>
        <dbReference type="ARBA" id="ARBA00022553"/>
    </source>
</evidence>
<dbReference type="SUPFAM" id="SSF58104">
    <property type="entry name" value="Methyl-accepting chemotaxis protein (MCP) signaling domain"/>
    <property type="match status" value="1"/>
</dbReference>
<feature type="compositionally biased region" description="Polar residues" evidence="11">
    <location>
        <begin position="565"/>
        <end position="580"/>
    </location>
</feature>
<accession>A0A9Q0DX40</accession>
<feature type="region of interest" description="Disordered" evidence="11">
    <location>
        <begin position="408"/>
        <end position="727"/>
    </location>
</feature>
<dbReference type="InterPro" id="IPR024578">
    <property type="entry name" value="Homez_homeobox_dom"/>
</dbReference>
<evidence type="ECO:0000313" key="14">
    <source>
        <dbReference type="Proteomes" id="UP001148018"/>
    </source>
</evidence>
<feature type="DNA-binding region" description="Homeobox" evidence="9">
    <location>
        <begin position="723"/>
        <end position="776"/>
    </location>
</feature>
<feature type="domain" description="Homeobox" evidence="12">
    <location>
        <begin position="721"/>
        <end position="775"/>
    </location>
</feature>
<dbReference type="InterPro" id="IPR009057">
    <property type="entry name" value="Homeodomain-like_sf"/>
</dbReference>
<feature type="DNA-binding region" description="Homeobox" evidence="9">
    <location>
        <begin position="274"/>
        <end position="333"/>
    </location>
</feature>
<name>A0A9Q0DX40_9TELE</name>
<evidence type="ECO:0000313" key="13">
    <source>
        <dbReference type="EMBL" id="KAJ3595321.1"/>
    </source>
</evidence>
<dbReference type="FunFam" id="1.10.10.60:FF:000172">
    <property type="entry name" value="Homeobox and leucine zipper protein Homez"/>
    <property type="match status" value="1"/>
</dbReference>
<proteinExistence type="predicted"/>
<evidence type="ECO:0000256" key="5">
    <source>
        <dbReference type="ARBA" id="ARBA00023125"/>
    </source>
</evidence>
<keyword evidence="8 9" id="KW-0539">Nucleus</keyword>
<dbReference type="FunFam" id="1.10.10.60:FF:000425">
    <property type="entry name" value="Homeobox and leucine zipper encoding a"/>
    <property type="match status" value="1"/>
</dbReference>
<protein>
    <recommendedName>
        <fullName evidence="12">Homeobox domain-containing protein</fullName>
    </recommendedName>
</protein>
<dbReference type="InterPro" id="IPR001356">
    <property type="entry name" value="HD"/>
</dbReference>
<evidence type="ECO:0000259" key="12">
    <source>
        <dbReference type="PROSITE" id="PS50071"/>
    </source>
</evidence>
<dbReference type="PANTHER" id="PTHR15467">
    <property type="entry name" value="ZINC-FINGERS AND HOMEOBOXES RELATED"/>
    <property type="match status" value="1"/>
</dbReference>
<feature type="domain" description="Homeobox" evidence="12">
    <location>
        <begin position="272"/>
        <end position="332"/>
    </location>
</feature>
<dbReference type="Pfam" id="PF00046">
    <property type="entry name" value="Homeodomain"/>
    <property type="match status" value="2"/>
</dbReference>
<dbReference type="AlphaFoldDB" id="A0A9Q0DX40"/>
<gene>
    <name evidence="13" type="ORF">NHX12_004625</name>
</gene>
<evidence type="ECO:0000256" key="4">
    <source>
        <dbReference type="ARBA" id="ARBA00023015"/>
    </source>
</evidence>
<feature type="DNA-binding region" description="Homeobox" evidence="9">
    <location>
        <begin position="103"/>
        <end position="146"/>
    </location>
</feature>